<keyword evidence="5" id="KW-1185">Reference proteome</keyword>
<organism evidence="4 5">
    <name type="scientific">Grimontia celer</name>
    <dbReference type="NCBI Taxonomy" id="1796497"/>
    <lineage>
        <taxon>Bacteria</taxon>
        <taxon>Pseudomonadati</taxon>
        <taxon>Pseudomonadota</taxon>
        <taxon>Gammaproteobacteria</taxon>
        <taxon>Vibrionales</taxon>
        <taxon>Vibrionaceae</taxon>
        <taxon>Grimontia</taxon>
    </lineage>
</organism>
<dbReference type="EMBL" id="FIZX01000001">
    <property type="protein sequence ID" value="CZF77609.1"/>
    <property type="molecule type" value="Genomic_DNA"/>
</dbReference>
<evidence type="ECO:0000313" key="4">
    <source>
        <dbReference type="EMBL" id="CZF77609.1"/>
    </source>
</evidence>
<dbReference type="PANTHER" id="PTHR46652:SF3">
    <property type="entry name" value="LEUCINE-RICH REPEAT-CONTAINING PROTEIN 9"/>
    <property type="match status" value="1"/>
</dbReference>
<evidence type="ECO:0000313" key="5">
    <source>
        <dbReference type="Proteomes" id="UP000071641"/>
    </source>
</evidence>
<dbReference type="InterPro" id="IPR001611">
    <property type="entry name" value="Leu-rich_rpt"/>
</dbReference>
<dbReference type="InterPro" id="IPR050836">
    <property type="entry name" value="SDS22/Internalin_LRR"/>
</dbReference>
<dbReference type="InterPro" id="IPR025875">
    <property type="entry name" value="Leu-rich_rpt_4"/>
</dbReference>
<evidence type="ECO:0000256" key="2">
    <source>
        <dbReference type="ARBA" id="ARBA00022737"/>
    </source>
</evidence>
<reference evidence="5" key="1">
    <citation type="submission" date="2016-02" db="EMBL/GenBank/DDBJ databases">
        <authorList>
            <person name="Rodrigo-Torres Lidia"/>
            <person name="Arahal R.David."/>
        </authorList>
    </citation>
    <scope>NUCLEOTIDE SEQUENCE [LARGE SCALE GENOMIC DNA]</scope>
    <source>
        <strain evidence="5">CECT 9029</strain>
    </source>
</reference>
<dbReference type="PROSITE" id="PS51450">
    <property type="entry name" value="LRR"/>
    <property type="match status" value="2"/>
</dbReference>
<dbReference type="RefSeq" id="WP_082804242.1">
    <property type="nucleotide sequence ID" value="NZ_FIZX01000001.1"/>
</dbReference>
<proteinExistence type="predicted"/>
<dbReference type="STRING" id="1796497.GCE9029_00311"/>
<gene>
    <name evidence="4" type="primary">inlA</name>
    <name evidence="4" type="ORF">GCE9029_00311</name>
</gene>
<dbReference type="Proteomes" id="UP000071641">
    <property type="component" value="Unassembled WGS sequence"/>
</dbReference>
<dbReference type="Pfam" id="PF12799">
    <property type="entry name" value="LRR_4"/>
    <property type="match status" value="2"/>
</dbReference>
<protein>
    <submittedName>
        <fullName evidence="4">Internalin-A</fullName>
    </submittedName>
</protein>
<name>A0A128ESR1_9GAMM</name>
<keyword evidence="3" id="KW-1133">Transmembrane helix</keyword>
<dbReference type="OrthoDB" id="6306965at2"/>
<dbReference type="PANTHER" id="PTHR46652">
    <property type="entry name" value="LEUCINE-RICH REPEAT AND IQ DOMAIN-CONTAINING PROTEIN 1-RELATED"/>
    <property type="match status" value="1"/>
</dbReference>
<sequence length="404" mass="45055">MSSITQSSPRASRWVFWGTLLLVAGLLVERYVTLYGFTQVPARVVACEGKWVETSQRTSGGYRKDVVYYPVAETESGMKAQGKVLMPTRNLCSQTVGNRIEVLIDPNNPQKKRIYSFIQFWAISLFFALFFLWSLIAILSRRVAPAAGILMLGFFAWQIAQEMNYVGGEPIEPNAEEQGAAQHQPGIDAQSSRALNRCVWQAKREQNVESRSQITKLVCQGQKIKELSAIEDLVSLKELYLQNNQLVDLQGLAPFTQLKVLSVGGNKTLQTTSGIELAPSIEEFYANRTGLKDLKGLDSLPNLRILQAIFNDIRDIAVLGRSHQLQELYLSYNDIADLAPLANKPHLAKLQISANQFKDISPLFGNLNMVQVLANSEKNVPCEQFQILKSKLSPNAKVHLPEGC</sequence>
<keyword evidence="3" id="KW-0812">Transmembrane</keyword>
<accession>A0A128ESR1</accession>
<evidence type="ECO:0000256" key="3">
    <source>
        <dbReference type="SAM" id="Phobius"/>
    </source>
</evidence>
<dbReference type="Gene3D" id="3.80.10.10">
    <property type="entry name" value="Ribonuclease Inhibitor"/>
    <property type="match status" value="1"/>
</dbReference>
<evidence type="ECO:0000256" key="1">
    <source>
        <dbReference type="ARBA" id="ARBA00022614"/>
    </source>
</evidence>
<dbReference type="InterPro" id="IPR032675">
    <property type="entry name" value="LRR_dom_sf"/>
</dbReference>
<keyword evidence="3" id="KW-0472">Membrane</keyword>
<keyword evidence="2" id="KW-0677">Repeat</keyword>
<keyword evidence="1" id="KW-0433">Leucine-rich repeat</keyword>
<dbReference type="SUPFAM" id="SSF52058">
    <property type="entry name" value="L domain-like"/>
    <property type="match status" value="1"/>
</dbReference>
<dbReference type="AlphaFoldDB" id="A0A128ESR1"/>
<feature type="transmembrane region" description="Helical" evidence="3">
    <location>
        <begin position="114"/>
        <end position="136"/>
    </location>
</feature>